<dbReference type="InterPro" id="IPR011076">
    <property type="entry name" value="Malate_synth_sf"/>
</dbReference>
<dbReference type="EMBL" id="BNAJ01000005">
    <property type="protein sequence ID" value="GHF46046.1"/>
    <property type="molecule type" value="Genomic_DNA"/>
</dbReference>
<evidence type="ECO:0000256" key="5">
    <source>
        <dbReference type="ARBA" id="ARBA00022679"/>
    </source>
</evidence>
<dbReference type="Proteomes" id="UP000619376">
    <property type="component" value="Unassembled WGS sequence"/>
</dbReference>
<evidence type="ECO:0000259" key="7">
    <source>
        <dbReference type="Pfam" id="PF01274"/>
    </source>
</evidence>
<dbReference type="InterPro" id="IPR044856">
    <property type="entry name" value="Malate_synth_C_sf"/>
</dbReference>
<keyword evidence="10" id="KW-1185">Reference proteome</keyword>
<reference evidence="10" key="1">
    <citation type="journal article" date="2019" name="Int. J. Syst. Evol. Microbiol.">
        <title>The Global Catalogue of Microorganisms (GCM) 10K type strain sequencing project: providing services to taxonomists for standard genome sequencing and annotation.</title>
        <authorList>
            <consortium name="The Broad Institute Genomics Platform"/>
            <consortium name="The Broad Institute Genome Sequencing Center for Infectious Disease"/>
            <person name="Wu L."/>
            <person name="Ma J."/>
        </authorList>
    </citation>
    <scope>NUCLEOTIDE SEQUENCE [LARGE SCALE GENOMIC DNA]</scope>
    <source>
        <strain evidence="10">CGMCC 1.18437</strain>
    </source>
</reference>
<comment type="caution">
    <text evidence="9">The sequence shown here is derived from an EMBL/GenBank/DDBJ whole genome shotgun (WGS) entry which is preliminary data.</text>
</comment>
<protein>
    <recommendedName>
        <fullName evidence="2">malate synthase</fullName>
        <ecNumber evidence="2">2.3.3.9</ecNumber>
    </recommendedName>
</protein>
<keyword evidence="5" id="KW-0808">Transferase</keyword>
<evidence type="ECO:0000256" key="4">
    <source>
        <dbReference type="ARBA" id="ARBA00022532"/>
    </source>
</evidence>
<evidence type="ECO:0000256" key="2">
    <source>
        <dbReference type="ARBA" id="ARBA00012636"/>
    </source>
</evidence>
<evidence type="ECO:0000256" key="1">
    <source>
        <dbReference type="ARBA" id="ARBA00006394"/>
    </source>
</evidence>
<dbReference type="InterPro" id="IPR006252">
    <property type="entry name" value="Malate_synthA"/>
</dbReference>
<dbReference type="InterPro" id="IPR048355">
    <property type="entry name" value="MS_C"/>
</dbReference>
<name>A0ABQ3JRN1_9DEIO</name>
<gene>
    <name evidence="9" type="ORF">GCM10017781_23090</name>
</gene>
<dbReference type="InterPro" id="IPR001465">
    <property type="entry name" value="Malate_synthase_TIM"/>
</dbReference>
<evidence type="ECO:0000256" key="3">
    <source>
        <dbReference type="ARBA" id="ARBA00022435"/>
    </source>
</evidence>
<organism evidence="9 10">
    <name type="scientific">Deinococcus metalli</name>
    <dbReference type="NCBI Taxonomy" id="1141878"/>
    <lineage>
        <taxon>Bacteria</taxon>
        <taxon>Thermotogati</taxon>
        <taxon>Deinococcota</taxon>
        <taxon>Deinococci</taxon>
        <taxon>Deinococcales</taxon>
        <taxon>Deinococcaceae</taxon>
        <taxon>Deinococcus</taxon>
    </lineage>
</organism>
<dbReference type="Pfam" id="PF01274">
    <property type="entry name" value="MS_TIM-barrel"/>
    <property type="match status" value="1"/>
</dbReference>
<proteinExistence type="inferred from homology"/>
<keyword evidence="4" id="KW-0816">Tricarboxylic acid cycle</keyword>
<accession>A0ABQ3JRN1</accession>
<dbReference type="SUPFAM" id="SSF51645">
    <property type="entry name" value="Malate synthase G"/>
    <property type="match status" value="1"/>
</dbReference>
<dbReference type="Gene3D" id="3.20.20.360">
    <property type="entry name" value="Malate synthase, domain 3"/>
    <property type="match status" value="1"/>
</dbReference>
<dbReference type="PANTHER" id="PTHR42902:SF1">
    <property type="entry name" value="MALATE SYNTHASE 1-RELATED"/>
    <property type="match status" value="1"/>
</dbReference>
<dbReference type="PANTHER" id="PTHR42902">
    <property type="entry name" value="MALATE SYNTHASE"/>
    <property type="match status" value="1"/>
</dbReference>
<comment type="catalytic activity">
    <reaction evidence="6">
        <text>glyoxylate + acetyl-CoA + H2O = (S)-malate + CoA + H(+)</text>
        <dbReference type="Rhea" id="RHEA:18181"/>
        <dbReference type="ChEBI" id="CHEBI:15377"/>
        <dbReference type="ChEBI" id="CHEBI:15378"/>
        <dbReference type="ChEBI" id="CHEBI:15589"/>
        <dbReference type="ChEBI" id="CHEBI:36655"/>
        <dbReference type="ChEBI" id="CHEBI:57287"/>
        <dbReference type="ChEBI" id="CHEBI:57288"/>
        <dbReference type="EC" id="2.3.3.9"/>
    </reaction>
</comment>
<dbReference type="Gene3D" id="1.20.1220.12">
    <property type="entry name" value="Malate synthase, domain III"/>
    <property type="match status" value="1"/>
</dbReference>
<evidence type="ECO:0000259" key="8">
    <source>
        <dbReference type="Pfam" id="PF20659"/>
    </source>
</evidence>
<evidence type="ECO:0000256" key="6">
    <source>
        <dbReference type="ARBA" id="ARBA00047918"/>
    </source>
</evidence>
<feature type="domain" description="Malate synthase C-terminal" evidence="8">
    <location>
        <begin position="365"/>
        <end position="427"/>
    </location>
</feature>
<evidence type="ECO:0000313" key="9">
    <source>
        <dbReference type="EMBL" id="GHF46046.1"/>
    </source>
</evidence>
<dbReference type="InterPro" id="IPR046363">
    <property type="entry name" value="MS_N_TIM-barrel_dom"/>
</dbReference>
<sequence>MIGARPEEPPMSQTVTLTPTAHALAAHLHAELGGRWRALLAPTDRPNYELHALQPFRAAPVPDDLRGRRVELIVEASDTLALRHAVASDADAVVIDFDDTFSPTRANVQAAYDALAWVAASEKALLVRPRPLYATELHVDMNGPSIAALCDLAAVLSARPTRPPHVYVPKLETVAEAEFWQDALAAAETHLGLPANTVRVCLQIETFPGLLNAGALLHALHGRAYGLNAGRWDYVFSVVKQLGRSRSGPVPPRSQLTMDVPAMRAYAEHLVAVCRQHGAEAIGGTASLAPDPADPQPALDAVRADKQREAAQGFTAAWAGLPDLLDAVRGGLTARDPVRPAGHPVPTDLPAVLTDLPTPDVLPVAELRDTVGLALDVFAAWLDGRGVVVRAGRVEDTATAELARALVWQWVKVGARLTDGSTLSPARYLDERRALMPDTAGAAQLLDHLVLSVPCPAYFPQEAQRLFPDPSQGVTT</sequence>
<dbReference type="Pfam" id="PF20659">
    <property type="entry name" value="MS_C"/>
    <property type="match status" value="1"/>
</dbReference>
<dbReference type="EC" id="2.3.3.9" evidence="2"/>
<evidence type="ECO:0000313" key="10">
    <source>
        <dbReference type="Proteomes" id="UP000619376"/>
    </source>
</evidence>
<feature type="domain" description="Malate synthase TIM barrel" evidence="7">
    <location>
        <begin position="125"/>
        <end position="327"/>
    </location>
</feature>
<comment type="similarity">
    <text evidence="1">Belongs to the malate synthase family.</text>
</comment>
<keyword evidence="3" id="KW-0329">Glyoxylate bypass</keyword>